<proteinExistence type="predicted"/>
<dbReference type="InterPro" id="IPR052016">
    <property type="entry name" value="Bact_Sigma-Reg"/>
</dbReference>
<sequence length="392" mass="40571">MSTDTTAREQDRVAALHRLGVLGTPPEERFDRVVRLARQLFDVPTALVSLVDRDVVVHKAMAGFDQEVVPRGDSFCGTAVTQDAMLVVEDATADPRFAASRYVDQPDGLRFYAGQPLVAPGGYRVGTLCIADNRPRAFPAESAALLRDLAAWVEKELVIDSELERAAQVQAGLLPRTAPDVPGYGVAGACLPSRAVGGDFYDWAPTADGGLVLSLVDVMGKGAGAGIIAASVRAVLRGSAHGSDVGQSLARAGAVLHADLSGAGVFATAFHACLDPATGDVRYADAGHGLTALVRADGTCERLEATGLPLGVLDEPAREQRGVRLAPGDLLVTFSDGVLDLGDGTVATGLPRVVDAVRGAGSAQAAVDGVLRLAAGAAERPDDLTVVALRRD</sequence>
<evidence type="ECO:0000313" key="3">
    <source>
        <dbReference type="EMBL" id="GEL46888.1"/>
    </source>
</evidence>
<comment type="caution">
    <text evidence="3">The sequence shown here is derived from an EMBL/GenBank/DDBJ whole genome shotgun (WGS) entry which is preliminary data.</text>
</comment>
<evidence type="ECO:0000256" key="1">
    <source>
        <dbReference type="ARBA" id="ARBA00022801"/>
    </source>
</evidence>
<reference evidence="3 5" key="1">
    <citation type="submission" date="2019-07" db="EMBL/GenBank/DDBJ databases">
        <title>Whole genome shotgun sequence of Cellulomonas hominis NBRC 16055.</title>
        <authorList>
            <person name="Hosoyama A."/>
            <person name="Uohara A."/>
            <person name="Ohji S."/>
            <person name="Ichikawa N."/>
        </authorList>
    </citation>
    <scope>NUCLEOTIDE SEQUENCE [LARGE SCALE GENOMIC DNA]</scope>
    <source>
        <strain evidence="3 5">NBRC 16055</strain>
    </source>
</reference>
<organism evidence="3 5">
    <name type="scientific">Cellulomonas hominis</name>
    <dbReference type="NCBI Taxonomy" id="156981"/>
    <lineage>
        <taxon>Bacteria</taxon>
        <taxon>Bacillati</taxon>
        <taxon>Actinomycetota</taxon>
        <taxon>Actinomycetes</taxon>
        <taxon>Micrococcales</taxon>
        <taxon>Cellulomonadaceae</taxon>
        <taxon>Cellulomonas</taxon>
    </lineage>
</organism>
<dbReference type="PROSITE" id="PS51746">
    <property type="entry name" value="PPM_2"/>
    <property type="match status" value="1"/>
</dbReference>
<evidence type="ECO:0000313" key="6">
    <source>
        <dbReference type="Proteomes" id="UP000564629"/>
    </source>
</evidence>
<keyword evidence="5" id="KW-1185">Reference proteome</keyword>
<dbReference type="EMBL" id="JACHDN010000001">
    <property type="protein sequence ID" value="MBB5471802.1"/>
    <property type="molecule type" value="Genomic_DNA"/>
</dbReference>
<dbReference type="Pfam" id="PF01590">
    <property type="entry name" value="GAF"/>
    <property type="match status" value="1"/>
</dbReference>
<reference evidence="4 6" key="2">
    <citation type="submission" date="2020-08" db="EMBL/GenBank/DDBJ databases">
        <title>Sequencing the genomes of 1000 actinobacteria strains.</title>
        <authorList>
            <person name="Klenk H.-P."/>
        </authorList>
    </citation>
    <scope>NUCLEOTIDE SEQUENCE [LARGE SCALE GENOMIC DNA]</scope>
    <source>
        <strain evidence="4 6">DSM 9581</strain>
    </source>
</reference>
<accession>A0A511FGA9</accession>
<dbReference type="SMART" id="SM00331">
    <property type="entry name" value="PP2C_SIG"/>
    <property type="match status" value="1"/>
</dbReference>
<dbReference type="EMBL" id="BJVQ01000025">
    <property type="protein sequence ID" value="GEL46888.1"/>
    <property type="molecule type" value="Genomic_DNA"/>
</dbReference>
<dbReference type="AlphaFoldDB" id="A0A511FGA9"/>
<keyword evidence="1" id="KW-0378">Hydrolase</keyword>
<dbReference type="SUPFAM" id="SSF81606">
    <property type="entry name" value="PP2C-like"/>
    <property type="match status" value="1"/>
</dbReference>
<dbReference type="RefSeq" id="WP_146837399.1">
    <property type="nucleotide sequence ID" value="NZ_BJVQ01000025.1"/>
</dbReference>
<protein>
    <recommendedName>
        <fullName evidence="2">PPM-type phosphatase domain-containing protein</fullName>
    </recommendedName>
</protein>
<dbReference type="SUPFAM" id="SSF55781">
    <property type="entry name" value="GAF domain-like"/>
    <property type="match status" value="1"/>
</dbReference>
<dbReference type="Pfam" id="PF07228">
    <property type="entry name" value="SpoIIE"/>
    <property type="match status" value="1"/>
</dbReference>
<dbReference type="InterPro" id="IPR001932">
    <property type="entry name" value="PPM-type_phosphatase-like_dom"/>
</dbReference>
<dbReference type="InterPro" id="IPR003018">
    <property type="entry name" value="GAF"/>
</dbReference>
<dbReference type="PANTHER" id="PTHR43156:SF2">
    <property type="entry name" value="STAGE II SPORULATION PROTEIN E"/>
    <property type="match status" value="1"/>
</dbReference>
<dbReference type="GO" id="GO:0016791">
    <property type="term" value="F:phosphatase activity"/>
    <property type="evidence" value="ECO:0007669"/>
    <property type="project" value="TreeGrafter"/>
</dbReference>
<dbReference type="InterPro" id="IPR029016">
    <property type="entry name" value="GAF-like_dom_sf"/>
</dbReference>
<dbReference type="Proteomes" id="UP000321723">
    <property type="component" value="Unassembled WGS sequence"/>
</dbReference>
<gene>
    <name evidence="3" type="ORF">CHO01_20040</name>
    <name evidence="4" type="ORF">HNR08_000538</name>
</gene>
<dbReference type="Gene3D" id="3.30.450.40">
    <property type="match status" value="1"/>
</dbReference>
<name>A0A511FGA9_9CELL</name>
<evidence type="ECO:0000313" key="5">
    <source>
        <dbReference type="Proteomes" id="UP000321723"/>
    </source>
</evidence>
<dbReference type="Proteomes" id="UP000564629">
    <property type="component" value="Unassembled WGS sequence"/>
</dbReference>
<dbReference type="SMART" id="SM00065">
    <property type="entry name" value="GAF"/>
    <property type="match status" value="1"/>
</dbReference>
<feature type="domain" description="PPM-type phosphatase" evidence="2">
    <location>
        <begin position="183"/>
        <end position="391"/>
    </location>
</feature>
<dbReference type="Gene3D" id="3.60.40.10">
    <property type="entry name" value="PPM-type phosphatase domain"/>
    <property type="match status" value="1"/>
</dbReference>
<evidence type="ECO:0000259" key="2">
    <source>
        <dbReference type="PROSITE" id="PS51746"/>
    </source>
</evidence>
<dbReference type="PANTHER" id="PTHR43156">
    <property type="entry name" value="STAGE II SPORULATION PROTEIN E-RELATED"/>
    <property type="match status" value="1"/>
</dbReference>
<dbReference type="OrthoDB" id="9151676at2"/>
<evidence type="ECO:0000313" key="4">
    <source>
        <dbReference type="EMBL" id="MBB5471802.1"/>
    </source>
</evidence>
<dbReference type="InterPro" id="IPR036457">
    <property type="entry name" value="PPM-type-like_dom_sf"/>
</dbReference>